<evidence type="ECO:0000256" key="6">
    <source>
        <dbReference type="ARBA" id="ARBA00023146"/>
    </source>
</evidence>
<dbReference type="InterPro" id="IPR014729">
    <property type="entry name" value="Rossmann-like_a/b/a_fold"/>
</dbReference>
<dbReference type="PANTHER" id="PTHR11946:SF93">
    <property type="entry name" value="VALINE--TRNA LIGASE, CHLOROPLASTIC_MITOCHONDRIAL 2"/>
    <property type="match status" value="1"/>
</dbReference>
<evidence type="ECO:0000256" key="8">
    <source>
        <dbReference type="ARBA" id="ARBA00047552"/>
    </source>
</evidence>
<protein>
    <recommendedName>
        <fullName evidence="1">valine--tRNA ligase</fullName>
        <ecNumber evidence="1">6.1.1.9</ecNumber>
    </recommendedName>
    <alternativeName>
        <fullName evidence="7">Valyl-tRNA synthetase</fullName>
    </alternativeName>
</protein>
<evidence type="ECO:0000256" key="4">
    <source>
        <dbReference type="ARBA" id="ARBA00022840"/>
    </source>
</evidence>
<keyword evidence="2" id="KW-0436">Ligase</keyword>
<evidence type="ECO:0000259" key="9">
    <source>
        <dbReference type="Pfam" id="PF00133"/>
    </source>
</evidence>
<dbReference type="GO" id="GO:0002161">
    <property type="term" value="F:aminoacyl-tRNA deacylase activity"/>
    <property type="evidence" value="ECO:0007669"/>
    <property type="project" value="InterPro"/>
</dbReference>
<dbReference type="GO" id="GO:0006438">
    <property type="term" value="P:valyl-tRNA aminoacylation"/>
    <property type="evidence" value="ECO:0007669"/>
    <property type="project" value="InterPro"/>
</dbReference>
<sequence>MAQNSNSLNMSRAYSPADTESRIYKFWEESGYFKPDTTSNNPPFVMIMPPPNVTGELHMGHALTVAIEDMIVRWHRMKGEPTLYLPGTDHAGIATQVVVERLLATEGLNRYQLGREKFEARIWDWVETYGSRIYEQLRRLGTSCDWSRSKFTLDDIPRAAVRKTFVDLYEKGLIYRGERIANWCPRCSTALSDLEVKYKEADGNLYKIRYPFSDESGFLVVATTRPETMLGDTAVAVNPEDERFKRYIGKEIKLPLVNRLIPIVADEAVEMGFGTGALKVTPAHDPVDFEIGLRNDLPAIAVIGNDGKMNSAAGEFQGLDTLDCRTLIEDQLKALGLLVETDSFQHSIGHCDRCD</sequence>
<evidence type="ECO:0000259" key="10">
    <source>
        <dbReference type="Pfam" id="PF13603"/>
    </source>
</evidence>
<accession>A0A382FHB7</accession>
<dbReference type="SUPFAM" id="SSF52374">
    <property type="entry name" value="Nucleotidylyl transferase"/>
    <property type="match status" value="1"/>
</dbReference>
<dbReference type="PROSITE" id="PS00178">
    <property type="entry name" value="AA_TRNA_LIGASE_I"/>
    <property type="match status" value="1"/>
</dbReference>
<evidence type="ECO:0000256" key="3">
    <source>
        <dbReference type="ARBA" id="ARBA00022741"/>
    </source>
</evidence>
<dbReference type="Pfam" id="PF13603">
    <property type="entry name" value="tRNA-synt_1_2"/>
    <property type="match status" value="1"/>
</dbReference>
<dbReference type="SUPFAM" id="SSF50677">
    <property type="entry name" value="ValRS/IleRS/LeuRS editing domain"/>
    <property type="match status" value="1"/>
</dbReference>
<dbReference type="GO" id="GO:0005829">
    <property type="term" value="C:cytosol"/>
    <property type="evidence" value="ECO:0007669"/>
    <property type="project" value="TreeGrafter"/>
</dbReference>
<dbReference type="Gene3D" id="3.90.740.10">
    <property type="entry name" value="Valyl/Leucyl/Isoleucyl-tRNA synthetase, editing domain"/>
    <property type="match status" value="1"/>
</dbReference>
<dbReference type="InterPro" id="IPR002303">
    <property type="entry name" value="Valyl-tRNA_ligase"/>
</dbReference>
<dbReference type="AlphaFoldDB" id="A0A382FHB7"/>
<keyword evidence="6" id="KW-0030">Aminoacyl-tRNA synthetase</keyword>
<dbReference type="EC" id="6.1.1.9" evidence="1"/>
<dbReference type="PANTHER" id="PTHR11946">
    <property type="entry name" value="VALYL-TRNA SYNTHETASES"/>
    <property type="match status" value="1"/>
</dbReference>
<dbReference type="InterPro" id="IPR001412">
    <property type="entry name" value="aa-tRNA-synth_I_CS"/>
</dbReference>
<keyword evidence="3" id="KW-0547">Nucleotide-binding</keyword>
<gene>
    <name evidence="11" type="ORF">METZ01_LOCUS215330</name>
</gene>
<comment type="catalytic activity">
    <reaction evidence="8">
        <text>tRNA(Val) + L-valine + ATP = L-valyl-tRNA(Val) + AMP + diphosphate</text>
        <dbReference type="Rhea" id="RHEA:10704"/>
        <dbReference type="Rhea" id="RHEA-COMP:9672"/>
        <dbReference type="Rhea" id="RHEA-COMP:9708"/>
        <dbReference type="ChEBI" id="CHEBI:30616"/>
        <dbReference type="ChEBI" id="CHEBI:33019"/>
        <dbReference type="ChEBI" id="CHEBI:57762"/>
        <dbReference type="ChEBI" id="CHEBI:78442"/>
        <dbReference type="ChEBI" id="CHEBI:78537"/>
        <dbReference type="ChEBI" id="CHEBI:456215"/>
        <dbReference type="EC" id="6.1.1.9"/>
    </reaction>
</comment>
<name>A0A382FHB7_9ZZZZ</name>
<evidence type="ECO:0000256" key="2">
    <source>
        <dbReference type="ARBA" id="ARBA00022598"/>
    </source>
</evidence>
<feature type="non-terminal residue" evidence="11">
    <location>
        <position position="355"/>
    </location>
</feature>
<dbReference type="FunFam" id="3.40.50.620:FF:000020">
    <property type="entry name" value="Valine--tRNA ligase, mitochondrial"/>
    <property type="match status" value="1"/>
</dbReference>
<proteinExistence type="predicted"/>
<keyword evidence="4" id="KW-0067">ATP-binding</keyword>
<dbReference type="EMBL" id="UINC01050015">
    <property type="protein sequence ID" value="SVB62476.1"/>
    <property type="molecule type" value="Genomic_DNA"/>
</dbReference>
<keyword evidence="5" id="KW-0648">Protein biosynthesis</keyword>
<dbReference type="InterPro" id="IPR025709">
    <property type="entry name" value="Leu_tRNA-synth_edit"/>
</dbReference>
<evidence type="ECO:0000256" key="1">
    <source>
        <dbReference type="ARBA" id="ARBA00013169"/>
    </source>
</evidence>
<evidence type="ECO:0000313" key="11">
    <source>
        <dbReference type="EMBL" id="SVB62476.1"/>
    </source>
</evidence>
<dbReference type="Pfam" id="PF00133">
    <property type="entry name" value="tRNA-synt_1"/>
    <property type="match status" value="1"/>
</dbReference>
<evidence type="ECO:0000256" key="7">
    <source>
        <dbReference type="ARBA" id="ARBA00029936"/>
    </source>
</evidence>
<feature type="domain" description="Aminoacyl-tRNA synthetase class Ia" evidence="9">
    <location>
        <begin position="23"/>
        <end position="202"/>
    </location>
</feature>
<reference evidence="11" key="1">
    <citation type="submission" date="2018-05" db="EMBL/GenBank/DDBJ databases">
        <authorList>
            <person name="Lanie J.A."/>
            <person name="Ng W.-L."/>
            <person name="Kazmierczak K.M."/>
            <person name="Andrzejewski T.M."/>
            <person name="Davidsen T.M."/>
            <person name="Wayne K.J."/>
            <person name="Tettelin H."/>
            <person name="Glass J.I."/>
            <person name="Rusch D."/>
            <person name="Podicherti R."/>
            <person name="Tsui H.-C.T."/>
            <person name="Winkler M.E."/>
        </authorList>
    </citation>
    <scope>NUCLEOTIDE SEQUENCE</scope>
</reference>
<organism evidence="11">
    <name type="scientific">marine metagenome</name>
    <dbReference type="NCBI Taxonomy" id="408172"/>
    <lineage>
        <taxon>unclassified sequences</taxon>
        <taxon>metagenomes</taxon>
        <taxon>ecological metagenomes</taxon>
    </lineage>
</organism>
<dbReference type="GO" id="GO:0004832">
    <property type="term" value="F:valine-tRNA ligase activity"/>
    <property type="evidence" value="ECO:0007669"/>
    <property type="project" value="UniProtKB-EC"/>
</dbReference>
<evidence type="ECO:0000256" key="5">
    <source>
        <dbReference type="ARBA" id="ARBA00022917"/>
    </source>
</evidence>
<dbReference type="GO" id="GO:0005524">
    <property type="term" value="F:ATP binding"/>
    <property type="evidence" value="ECO:0007669"/>
    <property type="project" value="UniProtKB-KW"/>
</dbReference>
<dbReference type="InterPro" id="IPR009008">
    <property type="entry name" value="Val/Leu/Ile-tRNA-synth_edit"/>
</dbReference>
<dbReference type="InterPro" id="IPR002300">
    <property type="entry name" value="aa-tRNA-synth_Ia"/>
</dbReference>
<dbReference type="Gene3D" id="3.40.50.620">
    <property type="entry name" value="HUPs"/>
    <property type="match status" value="1"/>
</dbReference>
<feature type="domain" description="Leucyl-tRNA synthetase editing" evidence="10">
    <location>
        <begin position="250"/>
        <end position="310"/>
    </location>
</feature>
<dbReference type="PRINTS" id="PR00986">
    <property type="entry name" value="TRNASYNTHVAL"/>
</dbReference>